<evidence type="ECO:0000313" key="2">
    <source>
        <dbReference type="EMBL" id="MEF3832046.1"/>
    </source>
</evidence>
<dbReference type="InterPro" id="IPR025665">
    <property type="entry name" value="Beta-barrel_OMP_2"/>
</dbReference>
<name>A0ABU7XNR6_9FLAO</name>
<reference evidence="2 3" key="1">
    <citation type="submission" date="2022-09" db="EMBL/GenBank/DDBJ databases">
        <title>Genome sequencing of Flavivirga sp. MEBiC05379.</title>
        <authorList>
            <person name="Oh H.-M."/>
            <person name="Kwon K.K."/>
            <person name="Park M.J."/>
            <person name="Yang S.-H."/>
        </authorList>
    </citation>
    <scope>NUCLEOTIDE SEQUENCE [LARGE SCALE GENOMIC DNA]</scope>
    <source>
        <strain evidence="2 3">MEBiC05379</strain>
    </source>
</reference>
<keyword evidence="3" id="KW-1185">Reference proteome</keyword>
<organism evidence="2 3">
    <name type="scientific">Flavivirga spongiicola</name>
    <dbReference type="NCBI Taxonomy" id="421621"/>
    <lineage>
        <taxon>Bacteria</taxon>
        <taxon>Pseudomonadati</taxon>
        <taxon>Bacteroidota</taxon>
        <taxon>Flavobacteriia</taxon>
        <taxon>Flavobacteriales</taxon>
        <taxon>Flavobacteriaceae</taxon>
        <taxon>Flavivirga</taxon>
    </lineage>
</organism>
<dbReference type="EMBL" id="JAODOP010000001">
    <property type="protein sequence ID" value="MEF3832046.1"/>
    <property type="molecule type" value="Genomic_DNA"/>
</dbReference>
<evidence type="ECO:0000313" key="3">
    <source>
        <dbReference type="Proteomes" id="UP001337305"/>
    </source>
</evidence>
<comment type="caution">
    <text evidence="2">The sequence shown here is derived from an EMBL/GenBank/DDBJ whole genome shotgun (WGS) entry which is preliminary data.</text>
</comment>
<protein>
    <submittedName>
        <fullName evidence="2">PorT family protein</fullName>
    </submittedName>
</protein>
<feature type="domain" description="Outer membrane protein beta-barrel" evidence="1">
    <location>
        <begin position="19"/>
        <end position="188"/>
    </location>
</feature>
<dbReference type="Pfam" id="PF13568">
    <property type="entry name" value="OMP_b-brl_2"/>
    <property type="match status" value="1"/>
</dbReference>
<gene>
    <name evidence="2" type="ORF">N1F79_02785</name>
</gene>
<evidence type="ECO:0000259" key="1">
    <source>
        <dbReference type="Pfam" id="PF13568"/>
    </source>
</evidence>
<accession>A0ABU7XNR6</accession>
<dbReference type="Proteomes" id="UP001337305">
    <property type="component" value="Unassembled WGS sequence"/>
</dbReference>
<sequence>MTKIILQLIFLLSFFNIVAQNSKIEIGPEIGLNISDYRYIEAKYVKGSAMKRASFGVVGKYNFSRNWALKSKLKYEGKGILIKVDFGRGLLTQKLNYLVMPLMAEWRLGKGNLQGFLNFGMYGGRLMSATKEYFNEHTMGEKDIKNNKDEFKPYDSGLSGGIGAIYKLKNNLKITIDLGGQFGMTPIDSGLKRGIGWRANQNLNGNIGVLFGL</sequence>
<dbReference type="RefSeq" id="WP_303309038.1">
    <property type="nucleotide sequence ID" value="NZ_JAODOP010000001.1"/>
</dbReference>
<proteinExistence type="predicted"/>